<keyword evidence="3" id="KW-1185">Reference proteome</keyword>
<evidence type="ECO:0000259" key="1">
    <source>
        <dbReference type="Pfam" id="PF00535"/>
    </source>
</evidence>
<name>A0A923HG14_9FLAO</name>
<dbReference type="PANTHER" id="PTHR43685">
    <property type="entry name" value="GLYCOSYLTRANSFERASE"/>
    <property type="match status" value="1"/>
</dbReference>
<organism evidence="2 3">
    <name type="scientific">Hyunsoonleella aquatilis</name>
    <dbReference type="NCBI Taxonomy" id="2762758"/>
    <lineage>
        <taxon>Bacteria</taxon>
        <taxon>Pseudomonadati</taxon>
        <taxon>Bacteroidota</taxon>
        <taxon>Flavobacteriia</taxon>
        <taxon>Flavobacteriales</taxon>
        <taxon>Flavobacteriaceae</taxon>
    </lineage>
</organism>
<dbReference type="CDD" id="cd00761">
    <property type="entry name" value="Glyco_tranf_GTA_type"/>
    <property type="match status" value="1"/>
</dbReference>
<dbReference type="RefSeq" id="WP_186559641.1">
    <property type="nucleotide sequence ID" value="NZ_JACNMF010000001.1"/>
</dbReference>
<dbReference type="PANTHER" id="PTHR43685:SF3">
    <property type="entry name" value="SLR2126 PROTEIN"/>
    <property type="match status" value="1"/>
</dbReference>
<dbReference type="Pfam" id="PF00535">
    <property type="entry name" value="Glycos_transf_2"/>
    <property type="match status" value="1"/>
</dbReference>
<protein>
    <submittedName>
        <fullName evidence="2">Glycosyltransferase family 2 protein</fullName>
    </submittedName>
</protein>
<reference evidence="2" key="1">
    <citation type="submission" date="2020-08" db="EMBL/GenBank/DDBJ databases">
        <title>Hyunsoonleella sp. strain SJ7 genome sequencing and assembly.</title>
        <authorList>
            <person name="Kim I."/>
        </authorList>
    </citation>
    <scope>NUCLEOTIDE SEQUENCE</scope>
    <source>
        <strain evidence="2">SJ7</strain>
    </source>
</reference>
<dbReference type="SUPFAM" id="SSF53448">
    <property type="entry name" value="Nucleotide-diphospho-sugar transferases"/>
    <property type="match status" value="1"/>
</dbReference>
<gene>
    <name evidence="2" type="ORF">H7U19_05110</name>
</gene>
<evidence type="ECO:0000313" key="3">
    <source>
        <dbReference type="Proteomes" id="UP000656244"/>
    </source>
</evidence>
<dbReference type="InterPro" id="IPR050834">
    <property type="entry name" value="Glycosyltransf_2"/>
</dbReference>
<sequence>MPKPFTLIVCTYMRAEALLRLLNSVRGQTLYPNEILIIDGSTDDKTDSVLKENTFENLRYFKVADQDRGLTRQRNFGVQKVSHTSEIICFLDDDVVLETDFFKELISTYDKYSDAVAVGGYITNEVNWEREGGTKTKDNFYFDGWMRKESSRFRIRKFFGLHPDRSPGFMPTFSHGRSISFLPPSGKIYPIEMMMGGVASYKRKVFQTLKFSEYFEGYGLYEDLDFSLRVAKLGKIYVNTAARLGHYHEASGRPNAFKYGKMVVRNGWYVWRVKYPSPPFKNRLKWNLTALLLTALRSTNIFNSPKKQEAFTECAGRFSGLLSLVVNKPKVE</sequence>
<dbReference type="Gene3D" id="3.90.550.10">
    <property type="entry name" value="Spore Coat Polysaccharide Biosynthesis Protein SpsA, Chain A"/>
    <property type="match status" value="1"/>
</dbReference>
<dbReference type="InterPro" id="IPR001173">
    <property type="entry name" value="Glyco_trans_2-like"/>
</dbReference>
<accession>A0A923HG14</accession>
<dbReference type="InterPro" id="IPR029044">
    <property type="entry name" value="Nucleotide-diphossugar_trans"/>
</dbReference>
<dbReference type="AlphaFoldDB" id="A0A923HG14"/>
<dbReference type="EMBL" id="JACNMF010000001">
    <property type="protein sequence ID" value="MBC3757772.1"/>
    <property type="molecule type" value="Genomic_DNA"/>
</dbReference>
<evidence type="ECO:0000313" key="2">
    <source>
        <dbReference type="EMBL" id="MBC3757772.1"/>
    </source>
</evidence>
<feature type="domain" description="Glycosyltransferase 2-like" evidence="1">
    <location>
        <begin position="7"/>
        <end position="164"/>
    </location>
</feature>
<comment type="caution">
    <text evidence="2">The sequence shown here is derived from an EMBL/GenBank/DDBJ whole genome shotgun (WGS) entry which is preliminary data.</text>
</comment>
<proteinExistence type="predicted"/>
<dbReference type="Proteomes" id="UP000656244">
    <property type="component" value="Unassembled WGS sequence"/>
</dbReference>